<dbReference type="PROSITE" id="PS50878">
    <property type="entry name" value="RT_POL"/>
    <property type="match status" value="1"/>
</dbReference>
<accession>A0A914R4Y6</accession>
<sequence length="213" mass="24073">MPLYVVFINFKKAFDSIELQSIWEALQSYGIDAGEIEIIKMIYANATSSINVGSSSAIINVQKGVRQGDTLSPILFILTLQLALDRVNWEHGIHLGERILGHLDFADDIVLCSRTLEGLQSLLDQVAARAREVGLHINVQKTKWMSNVPEEEETILLNDAEVEKIQQRNIKKNCCWLERIQQSKTAVNFKKGSCSSEKEIFPPMRNTCYALCF</sequence>
<dbReference type="PANTHER" id="PTHR47027">
    <property type="entry name" value="REVERSE TRANSCRIPTASE DOMAIN-CONTAINING PROTEIN"/>
    <property type="match status" value="1"/>
</dbReference>
<proteinExistence type="predicted"/>
<dbReference type="Pfam" id="PF00078">
    <property type="entry name" value="RVT_1"/>
    <property type="match status" value="1"/>
</dbReference>
<evidence type="ECO:0000313" key="3">
    <source>
        <dbReference type="WBParaSite" id="PDA_v2.g9699.t1"/>
    </source>
</evidence>
<feature type="domain" description="Reverse transcriptase" evidence="1">
    <location>
        <begin position="1"/>
        <end position="181"/>
    </location>
</feature>
<evidence type="ECO:0000313" key="2">
    <source>
        <dbReference type="Proteomes" id="UP000887578"/>
    </source>
</evidence>
<dbReference type="InterPro" id="IPR000477">
    <property type="entry name" value="RT_dom"/>
</dbReference>
<organism evidence="2 3">
    <name type="scientific">Panagrolaimus davidi</name>
    <dbReference type="NCBI Taxonomy" id="227884"/>
    <lineage>
        <taxon>Eukaryota</taxon>
        <taxon>Metazoa</taxon>
        <taxon>Ecdysozoa</taxon>
        <taxon>Nematoda</taxon>
        <taxon>Chromadorea</taxon>
        <taxon>Rhabditida</taxon>
        <taxon>Tylenchina</taxon>
        <taxon>Panagrolaimomorpha</taxon>
        <taxon>Panagrolaimoidea</taxon>
        <taxon>Panagrolaimidae</taxon>
        <taxon>Panagrolaimus</taxon>
    </lineage>
</organism>
<name>A0A914R4Y6_9BILA</name>
<reference evidence="3" key="1">
    <citation type="submission" date="2022-11" db="UniProtKB">
        <authorList>
            <consortium name="WormBaseParasite"/>
        </authorList>
    </citation>
    <scope>IDENTIFICATION</scope>
</reference>
<evidence type="ECO:0000259" key="1">
    <source>
        <dbReference type="PROSITE" id="PS50878"/>
    </source>
</evidence>
<protein>
    <submittedName>
        <fullName evidence="3">Reverse transcriptase domain-containing protein</fullName>
    </submittedName>
</protein>
<dbReference type="InterPro" id="IPR043502">
    <property type="entry name" value="DNA/RNA_pol_sf"/>
</dbReference>
<dbReference type="Gene3D" id="3.30.70.270">
    <property type="match status" value="1"/>
</dbReference>
<dbReference type="WBParaSite" id="PDA_v2.g9699.t1">
    <property type="protein sequence ID" value="PDA_v2.g9699.t1"/>
    <property type="gene ID" value="PDA_v2.g9699"/>
</dbReference>
<dbReference type="SUPFAM" id="SSF56672">
    <property type="entry name" value="DNA/RNA polymerases"/>
    <property type="match status" value="1"/>
</dbReference>
<dbReference type="InterPro" id="IPR043128">
    <property type="entry name" value="Rev_trsase/Diguanyl_cyclase"/>
</dbReference>
<keyword evidence="2" id="KW-1185">Reference proteome</keyword>
<dbReference type="AlphaFoldDB" id="A0A914R4Y6"/>
<dbReference type="PANTHER" id="PTHR47027:SF20">
    <property type="entry name" value="REVERSE TRANSCRIPTASE-LIKE PROTEIN WITH RNA-DIRECTED DNA POLYMERASE DOMAIN"/>
    <property type="match status" value="1"/>
</dbReference>
<dbReference type="Proteomes" id="UP000887578">
    <property type="component" value="Unplaced"/>
</dbReference>